<evidence type="ECO:0000313" key="12">
    <source>
        <dbReference type="Proteomes" id="UP001442494"/>
    </source>
</evidence>
<protein>
    <recommendedName>
        <fullName evidence="1">non-specific serine/threonine protein kinase</fullName>
        <ecNumber evidence="1">2.7.11.1</ecNumber>
    </recommendedName>
</protein>
<organism evidence="11 12">
    <name type="scientific">Funiculus sociatus GB2-A5</name>
    <dbReference type="NCBI Taxonomy" id="2933946"/>
    <lineage>
        <taxon>Bacteria</taxon>
        <taxon>Bacillati</taxon>
        <taxon>Cyanobacteriota</taxon>
        <taxon>Cyanophyceae</taxon>
        <taxon>Coleofasciculales</taxon>
        <taxon>Coleofasciculaceae</taxon>
        <taxon>Funiculus</taxon>
    </lineage>
</organism>
<dbReference type="SUPFAM" id="SSF56112">
    <property type="entry name" value="Protein kinase-like (PK-like)"/>
    <property type="match status" value="1"/>
</dbReference>
<dbReference type="InterPro" id="IPR000719">
    <property type="entry name" value="Prot_kinase_dom"/>
</dbReference>
<evidence type="ECO:0000313" key="11">
    <source>
        <dbReference type="EMBL" id="MEP0867677.1"/>
    </source>
</evidence>
<accession>A0ABV0JW67</accession>
<evidence type="ECO:0000256" key="6">
    <source>
        <dbReference type="ARBA" id="ARBA00022840"/>
    </source>
</evidence>
<dbReference type="GO" id="GO:0004674">
    <property type="term" value="F:protein serine/threonine kinase activity"/>
    <property type="evidence" value="ECO:0007669"/>
    <property type="project" value="UniProtKB-KW"/>
</dbReference>
<dbReference type="Pfam" id="PF00069">
    <property type="entry name" value="Pkinase"/>
    <property type="match status" value="1"/>
</dbReference>
<evidence type="ECO:0000256" key="1">
    <source>
        <dbReference type="ARBA" id="ARBA00012513"/>
    </source>
</evidence>
<keyword evidence="3" id="KW-0808">Transferase</keyword>
<dbReference type="Gene3D" id="1.10.510.10">
    <property type="entry name" value="Transferase(Phosphotransferase) domain 1"/>
    <property type="match status" value="1"/>
</dbReference>
<dbReference type="RefSeq" id="WP_190427204.1">
    <property type="nucleotide sequence ID" value="NZ_JAMPKK010000081.1"/>
</dbReference>
<dbReference type="Proteomes" id="UP001442494">
    <property type="component" value="Unassembled WGS sequence"/>
</dbReference>
<dbReference type="PANTHER" id="PTHR24363:SF0">
    <property type="entry name" value="SERINE_THREONINE KINASE LIKE DOMAIN CONTAINING 1"/>
    <property type="match status" value="1"/>
</dbReference>
<gene>
    <name evidence="11" type="ORF">NDI37_24825</name>
</gene>
<evidence type="ECO:0000256" key="9">
    <source>
        <dbReference type="PROSITE-ProRule" id="PRU10141"/>
    </source>
</evidence>
<evidence type="ECO:0000256" key="7">
    <source>
        <dbReference type="ARBA" id="ARBA00047899"/>
    </source>
</evidence>
<keyword evidence="2 11" id="KW-0723">Serine/threonine-protein kinase</keyword>
<feature type="domain" description="Protein kinase" evidence="10">
    <location>
        <begin position="17"/>
        <end position="285"/>
    </location>
</feature>
<keyword evidence="4 9" id="KW-0547">Nucleotide-binding</keyword>
<proteinExistence type="predicted"/>
<evidence type="ECO:0000256" key="4">
    <source>
        <dbReference type="ARBA" id="ARBA00022741"/>
    </source>
</evidence>
<dbReference type="InterPro" id="IPR011009">
    <property type="entry name" value="Kinase-like_dom_sf"/>
</dbReference>
<reference evidence="11 12" key="1">
    <citation type="submission" date="2022-04" db="EMBL/GenBank/DDBJ databases">
        <title>Positive selection, recombination, and allopatry shape intraspecific diversity of widespread and dominant cyanobacteria.</title>
        <authorList>
            <person name="Wei J."/>
            <person name="Shu W."/>
            <person name="Hu C."/>
        </authorList>
    </citation>
    <scope>NUCLEOTIDE SEQUENCE [LARGE SCALE GENOMIC DNA]</scope>
    <source>
        <strain evidence="11 12">GB2-A5</strain>
    </source>
</reference>
<feature type="binding site" evidence="9">
    <location>
        <position position="47"/>
    </location>
    <ligand>
        <name>ATP</name>
        <dbReference type="ChEBI" id="CHEBI:30616"/>
    </ligand>
</feature>
<keyword evidence="6 9" id="KW-0067">ATP-binding</keyword>
<dbReference type="PROSITE" id="PS00107">
    <property type="entry name" value="PROTEIN_KINASE_ATP"/>
    <property type="match status" value="1"/>
</dbReference>
<evidence type="ECO:0000256" key="8">
    <source>
        <dbReference type="ARBA" id="ARBA00048679"/>
    </source>
</evidence>
<dbReference type="EC" id="2.7.11.1" evidence="1"/>
<evidence type="ECO:0000256" key="5">
    <source>
        <dbReference type="ARBA" id="ARBA00022777"/>
    </source>
</evidence>
<dbReference type="Gene3D" id="3.30.200.20">
    <property type="entry name" value="Phosphorylase Kinase, domain 1"/>
    <property type="match status" value="1"/>
</dbReference>
<dbReference type="InterPro" id="IPR017441">
    <property type="entry name" value="Protein_kinase_ATP_BS"/>
</dbReference>
<keyword evidence="5 11" id="KW-0418">Kinase</keyword>
<keyword evidence="12" id="KW-1185">Reference proteome</keyword>
<dbReference type="PANTHER" id="PTHR24363">
    <property type="entry name" value="SERINE/THREONINE PROTEIN KINASE"/>
    <property type="match status" value="1"/>
</dbReference>
<dbReference type="CDD" id="cd14014">
    <property type="entry name" value="STKc_PknB_like"/>
    <property type="match status" value="1"/>
</dbReference>
<sequence length="446" mass="50142">MPIDAPLPVGSVLENRYCVVRELGQGGFGRTYLVEDTNRYSEHCVLKEFLPQVQGSKELQKAEELFMREAGVLYQLQHPQIPRFRELIRVNLGGTESLFLVQEYVEGQTYCDLLKAGKPFDEAQVIQLLRQILPVLDYIHSLGVVHRDISPDNLIQRSSDKLPVLIDFGGVKQVAVNAASQFTGQMPATRLGKEGYAPEEQIRQGNAFPCSDLYALAVTVLVLLTGKDPQKLFDSFQATWRWRQEARVSPMLAMILDKMLAYYPGDRYQSAREVLQALPSGNPLFSQVPTMNVVGSPAYPIPPTTITHKSKSPSVSIPNPIHKLTWLKLWKTGISASLILAVGVGAWSLIKSRLSSFPPAISSPLPADGSLSKKEQDFVAEITKRRQALKISETVFIRQVDEIFYQKYPELKQRTLTTKPEDARFRIDWYQIADDELNKLEKGAQL</sequence>
<dbReference type="EMBL" id="JAMPKK010000081">
    <property type="protein sequence ID" value="MEP0867677.1"/>
    <property type="molecule type" value="Genomic_DNA"/>
</dbReference>
<comment type="caution">
    <text evidence="11">The sequence shown here is derived from an EMBL/GenBank/DDBJ whole genome shotgun (WGS) entry which is preliminary data.</text>
</comment>
<comment type="catalytic activity">
    <reaction evidence="8">
        <text>L-seryl-[protein] + ATP = O-phospho-L-seryl-[protein] + ADP + H(+)</text>
        <dbReference type="Rhea" id="RHEA:17989"/>
        <dbReference type="Rhea" id="RHEA-COMP:9863"/>
        <dbReference type="Rhea" id="RHEA-COMP:11604"/>
        <dbReference type="ChEBI" id="CHEBI:15378"/>
        <dbReference type="ChEBI" id="CHEBI:29999"/>
        <dbReference type="ChEBI" id="CHEBI:30616"/>
        <dbReference type="ChEBI" id="CHEBI:83421"/>
        <dbReference type="ChEBI" id="CHEBI:456216"/>
        <dbReference type="EC" id="2.7.11.1"/>
    </reaction>
</comment>
<evidence type="ECO:0000256" key="2">
    <source>
        <dbReference type="ARBA" id="ARBA00022527"/>
    </source>
</evidence>
<dbReference type="PROSITE" id="PS50011">
    <property type="entry name" value="PROTEIN_KINASE_DOM"/>
    <property type="match status" value="1"/>
</dbReference>
<evidence type="ECO:0000256" key="3">
    <source>
        <dbReference type="ARBA" id="ARBA00022679"/>
    </source>
</evidence>
<comment type="catalytic activity">
    <reaction evidence="7">
        <text>L-threonyl-[protein] + ATP = O-phospho-L-threonyl-[protein] + ADP + H(+)</text>
        <dbReference type="Rhea" id="RHEA:46608"/>
        <dbReference type="Rhea" id="RHEA-COMP:11060"/>
        <dbReference type="Rhea" id="RHEA-COMP:11605"/>
        <dbReference type="ChEBI" id="CHEBI:15378"/>
        <dbReference type="ChEBI" id="CHEBI:30013"/>
        <dbReference type="ChEBI" id="CHEBI:30616"/>
        <dbReference type="ChEBI" id="CHEBI:61977"/>
        <dbReference type="ChEBI" id="CHEBI:456216"/>
        <dbReference type="EC" id="2.7.11.1"/>
    </reaction>
</comment>
<evidence type="ECO:0000259" key="10">
    <source>
        <dbReference type="PROSITE" id="PS50011"/>
    </source>
</evidence>
<name>A0ABV0JW67_9CYAN</name>